<feature type="binding site" evidence="13">
    <location>
        <position position="151"/>
    </location>
    <ligand>
        <name>substrate</name>
    </ligand>
</feature>
<evidence type="ECO:0000256" key="15">
    <source>
        <dbReference type="PIRSR" id="PIRSR000724-2"/>
    </source>
</evidence>
<feature type="binding site" evidence="13 15">
    <location>
        <position position="201"/>
    </location>
    <ligand>
        <name>ATP</name>
        <dbReference type="ChEBI" id="CHEBI:30616"/>
    </ligand>
</feature>
<dbReference type="PANTHER" id="PTHR11406:SF23">
    <property type="entry name" value="PHOSPHOGLYCERATE KINASE 1, CHLOROPLASTIC-RELATED"/>
    <property type="match status" value="1"/>
</dbReference>
<dbReference type="AlphaFoldDB" id="A0A4Q2J0K9"/>
<gene>
    <name evidence="13" type="primary">pgk</name>
    <name evidence="17" type="ORF">EO081_05300</name>
</gene>
<evidence type="ECO:0000256" key="13">
    <source>
        <dbReference type="HAMAP-Rule" id="MF_00145"/>
    </source>
</evidence>
<organism evidence="17 18">
    <name type="scientific">Sphingomonas desiccabilis</name>
    <dbReference type="NCBI Taxonomy" id="429134"/>
    <lineage>
        <taxon>Bacteria</taxon>
        <taxon>Pseudomonadati</taxon>
        <taxon>Pseudomonadota</taxon>
        <taxon>Alphaproteobacteria</taxon>
        <taxon>Sphingomonadales</taxon>
        <taxon>Sphingomonadaceae</taxon>
        <taxon>Sphingomonas</taxon>
    </lineage>
</organism>
<keyword evidence="12 13" id="KW-0324">Glycolysis</keyword>
<dbReference type="Gene3D" id="3.40.50.1260">
    <property type="entry name" value="Phosphoglycerate kinase, N-terminal domain"/>
    <property type="match status" value="2"/>
</dbReference>
<dbReference type="FunFam" id="3.40.50.1260:FF:000031">
    <property type="entry name" value="Phosphoglycerate kinase 1"/>
    <property type="match status" value="1"/>
</dbReference>
<evidence type="ECO:0000256" key="5">
    <source>
        <dbReference type="ARBA" id="ARBA00013061"/>
    </source>
</evidence>
<dbReference type="GO" id="GO:0005524">
    <property type="term" value="F:ATP binding"/>
    <property type="evidence" value="ECO:0007669"/>
    <property type="project" value="UniProtKB-KW"/>
</dbReference>
<feature type="binding site" evidence="13 14">
    <location>
        <begin position="62"/>
        <end position="65"/>
    </location>
    <ligand>
        <name>substrate</name>
    </ligand>
</feature>
<comment type="pathway">
    <text evidence="2 13">Carbohydrate degradation; glycolysis; pyruvate from D-glyceraldehyde 3-phosphate: step 2/5.</text>
</comment>
<keyword evidence="11 13" id="KW-0067">ATP-binding</keyword>
<evidence type="ECO:0000256" key="16">
    <source>
        <dbReference type="RuleBase" id="RU000532"/>
    </source>
</evidence>
<evidence type="ECO:0000256" key="7">
    <source>
        <dbReference type="ARBA" id="ARBA00022490"/>
    </source>
</evidence>
<keyword evidence="7 13" id="KW-0963">Cytoplasm</keyword>
<evidence type="ECO:0000256" key="9">
    <source>
        <dbReference type="ARBA" id="ARBA00022741"/>
    </source>
</evidence>
<evidence type="ECO:0000313" key="18">
    <source>
        <dbReference type="Proteomes" id="UP000292347"/>
    </source>
</evidence>
<dbReference type="OrthoDB" id="9808460at2"/>
<sequence>MTRNFKTLDDMGEIAGKRVLVREDLNVPMADGHVTDDTRLRAAISTVTELADRGAIVLVLAHFGRPKGVPSPEFSTAQLAIPFGQVLGRPVRYIDWEGAADAVATLQSGDIALLENTRFFGGEEKNDPAVVDRFAALGDLYVNDAFSAAHRAHASTAGLAHKLPAFAGRQMEAELDALDKALGTPEHPVAAVVGGAKVSTKLDVLKHLVGRVDHLIIGGGMANTFLAARGVNVGKSLCEHDLTGTADEIFDAADKAGCTIHLPYDVVVATEFKPNPATRTVNVHEVAADEMILDVGPAAVEALGDVLKNCRTLVWNGPLGAFETPPFDAATVSLAKTAAALTSDGSLVSVAGGGDTVAALNQAGAAGAFTFVSTAGGAFLEWMEGRELPGVAALAR</sequence>
<comment type="subunit">
    <text evidence="4 13">Monomer.</text>
</comment>
<dbReference type="GO" id="GO:0006094">
    <property type="term" value="P:gluconeogenesis"/>
    <property type="evidence" value="ECO:0007669"/>
    <property type="project" value="TreeGrafter"/>
</dbReference>
<comment type="subcellular location">
    <subcellularLocation>
        <location evidence="13">Cytoplasm</location>
    </subcellularLocation>
</comment>
<feature type="binding site" evidence="13 14">
    <location>
        <begin position="24"/>
        <end position="26"/>
    </location>
    <ligand>
        <name>substrate</name>
    </ligand>
</feature>
<feature type="binding site" evidence="13">
    <location>
        <position position="39"/>
    </location>
    <ligand>
        <name>substrate</name>
    </ligand>
</feature>
<evidence type="ECO:0000256" key="11">
    <source>
        <dbReference type="ARBA" id="ARBA00022840"/>
    </source>
</evidence>
<dbReference type="InterPro" id="IPR015911">
    <property type="entry name" value="Phosphoglycerate_kinase_CS"/>
</dbReference>
<dbReference type="EMBL" id="SDPT01000001">
    <property type="protein sequence ID" value="RXZ35061.1"/>
    <property type="molecule type" value="Genomic_DNA"/>
</dbReference>
<keyword evidence="9 13" id="KW-0547">Nucleotide-binding</keyword>
<comment type="catalytic activity">
    <reaction evidence="1 13 16">
        <text>(2R)-3-phosphoglycerate + ATP = (2R)-3-phospho-glyceroyl phosphate + ADP</text>
        <dbReference type="Rhea" id="RHEA:14801"/>
        <dbReference type="ChEBI" id="CHEBI:30616"/>
        <dbReference type="ChEBI" id="CHEBI:57604"/>
        <dbReference type="ChEBI" id="CHEBI:58272"/>
        <dbReference type="ChEBI" id="CHEBI:456216"/>
        <dbReference type="EC" id="2.7.2.3"/>
    </reaction>
</comment>
<evidence type="ECO:0000256" key="4">
    <source>
        <dbReference type="ARBA" id="ARBA00011245"/>
    </source>
</evidence>
<accession>A0A4Q2J0K9</accession>
<dbReference type="PANTHER" id="PTHR11406">
    <property type="entry name" value="PHOSPHOGLYCERATE KINASE"/>
    <property type="match status" value="1"/>
</dbReference>
<dbReference type="HAMAP" id="MF_00145">
    <property type="entry name" value="Phosphoglyc_kinase"/>
    <property type="match status" value="1"/>
</dbReference>
<feature type="binding site" evidence="14">
    <location>
        <position position="151"/>
    </location>
    <ligand>
        <name>(2R)-3-phosphoglycerate</name>
        <dbReference type="ChEBI" id="CHEBI:58272"/>
    </ligand>
</feature>
<dbReference type="PROSITE" id="PS00111">
    <property type="entry name" value="PGLYCERATE_KINASE"/>
    <property type="match status" value="1"/>
</dbReference>
<protein>
    <recommendedName>
        <fullName evidence="6 13">Phosphoglycerate kinase</fullName>
        <ecNumber evidence="5 13">2.7.2.3</ecNumber>
    </recommendedName>
</protein>
<keyword evidence="10 13" id="KW-0418">Kinase</keyword>
<dbReference type="PIRSF" id="PIRSF000724">
    <property type="entry name" value="Pgk"/>
    <property type="match status" value="1"/>
</dbReference>
<evidence type="ECO:0000256" key="3">
    <source>
        <dbReference type="ARBA" id="ARBA00008982"/>
    </source>
</evidence>
<proteinExistence type="inferred from homology"/>
<comment type="caution">
    <text evidence="17">The sequence shown here is derived from an EMBL/GenBank/DDBJ whole genome shotgun (WGS) entry which is preliminary data.</text>
</comment>
<feature type="binding site" evidence="14">
    <location>
        <position position="39"/>
    </location>
    <ligand>
        <name>(2R)-3-phosphoglycerate</name>
        <dbReference type="ChEBI" id="CHEBI:58272"/>
    </ligand>
</feature>
<evidence type="ECO:0000256" key="1">
    <source>
        <dbReference type="ARBA" id="ARBA00000642"/>
    </source>
</evidence>
<dbReference type="GO" id="GO:0004618">
    <property type="term" value="F:phosphoglycerate kinase activity"/>
    <property type="evidence" value="ECO:0007669"/>
    <property type="project" value="UniProtKB-UniRule"/>
</dbReference>
<comment type="caution">
    <text evidence="13">Lacks conserved residue(s) required for the propagation of feature annotation.</text>
</comment>
<dbReference type="Pfam" id="PF00162">
    <property type="entry name" value="PGK"/>
    <property type="match status" value="1"/>
</dbReference>
<evidence type="ECO:0000256" key="10">
    <source>
        <dbReference type="ARBA" id="ARBA00022777"/>
    </source>
</evidence>
<feature type="binding site" evidence="13 15">
    <location>
        <begin position="353"/>
        <end position="356"/>
    </location>
    <ligand>
        <name>ATP</name>
        <dbReference type="ChEBI" id="CHEBI:30616"/>
    </ligand>
</feature>
<dbReference type="InterPro" id="IPR036043">
    <property type="entry name" value="Phosphoglycerate_kinase_sf"/>
</dbReference>
<feature type="binding site" evidence="14">
    <location>
        <position position="118"/>
    </location>
    <ligand>
        <name>(2R)-3-phosphoglycerate</name>
        <dbReference type="ChEBI" id="CHEBI:58272"/>
    </ligand>
</feature>
<evidence type="ECO:0000256" key="8">
    <source>
        <dbReference type="ARBA" id="ARBA00022679"/>
    </source>
</evidence>
<evidence type="ECO:0000256" key="12">
    <source>
        <dbReference type="ARBA" id="ARBA00023152"/>
    </source>
</evidence>
<dbReference type="FunFam" id="3.40.50.1260:FF:000006">
    <property type="entry name" value="Phosphoglycerate kinase"/>
    <property type="match status" value="1"/>
</dbReference>
<name>A0A4Q2J0K9_9SPHN</name>
<dbReference type="SUPFAM" id="SSF53748">
    <property type="entry name" value="Phosphoglycerate kinase"/>
    <property type="match status" value="1"/>
</dbReference>
<keyword evidence="8 13" id="KW-0808">Transferase</keyword>
<evidence type="ECO:0000313" key="17">
    <source>
        <dbReference type="EMBL" id="RXZ35061.1"/>
    </source>
</evidence>
<dbReference type="PRINTS" id="PR00477">
    <property type="entry name" value="PHGLYCKINASE"/>
</dbReference>
<dbReference type="InterPro" id="IPR015824">
    <property type="entry name" value="Phosphoglycerate_kinase_N"/>
</dbReference>
<dbReference type="UniPathway" id="UPA00109">
    <property type="reaction ID" value="UER00185"/>
</dbReference>
<dbReference type="InterPro" id="IPR001576">
    <property type="entry name" value="Phosphoglycerate_kinase"/>
</dbReference>
<dbReference type="Proteomes" id="UP000292347">
    <property type="component" value="Unassembled WGS sequence"/>
</dbReference>
<reference evidence="17 18" key="1">
    <citation type="submission" date="2019-01" db="EMBL/GenBank/DDBJ databases">
        <title>Sphingomonas mucosissima sp. nov. and Sphingomonas desiccabilis sp. nov., from biological soil crusts in the Colorado Plateau, USA.</title>
        <authorList>
            <person name="Zhu D."/>
        </authorList>
    </citation>
    <scope>NUCLEOTIDE SEQUENCE [LARGE SCALE GENOMIC DNA]</scope>
    <source>
        <strain evidence="17 18">CP1D</strain>
    </source>
</reference>
<evidence type="ECO:0000256" key="6">
    <source>
        <dbReference type="ARBA" id="ARBA00016471"/>
    </source>
</evidence>
<dbReference type="EC" id="2.7.2.3" evidence="5 13"/>
<evidence type="ECO:0000256" key="14">
    <source>
        <dbReference type="PIRSR" id="PIRSR000724-1"/>
    </source>
</evidence>
<dbReference type="GO" id="GO:0005829">
    <property type="term" value="C:cytosol"/>
    <property type="evidence" value="ECO:0007669"/>
    <property type="project" value="TreeGrafter"/>
</dbReference>
<feature type="binding site" evidence="13 15">
    <location>
        <position position="323"/>
    </location>
    <ligand>
        <name>ATP</name>
        <dbReference type="ChEBI" id="CHEBI:30616"/>
    </ligand>
</feature>
<dbReference type="GO" id="GO:0006096">
    <property type="term" value="P:glycolytic process"/>
    <property type="evidence" value="ECO:0007669"/>
    <property type="project" value="UniProtKB-UniRule"/>
</dbReference>
<keyword evidence="18" id="KW-1185">Reference proteome</keyword>
<evidence type="ECO:0000256" key="2">
    <source>
        <dbReference type="ARBA" id="ARBA00004838"/>
    </source>
</evidence>
<dbReference type="RefSeq" id="WP_129340840.1">
    <property type="nucleotide sequence ID" value="NZ_JACIDD010000001.1"/>
</dbReference>
<feature type="binding site" evidence="13">
    <location>
        <position position="118"/>
    </location>
    <ligand>
        <name>substrate</name>
    </ligand>
</feature>
<comment type="similarity">
    <text evidence="3 13 16">Belongs to the phosphoglycerate kinase family.</text>
</comment>
<dbReference type="GO" id="GO:0043531">
    <property type="term" value="F:ADP binding"/>
    <property type="evidence" value="ECO:0007669"/>
    <property type="project" value="TreeGrafter"/>
</dbReference>